<evidence type="ECO:0000313" key="14">
    <source>
        <dbReference type="Proteomes" id="UP000694420"/>
    </source>
</evidence>
<dbReference type="CDD" id="cd14354">
    <property type="entry name" value="UBA_UBP25"/>
    <property type="match status" value="1"/>
</dbReference>
<reference evidence="13" key="2">
    <citation type="submission" date="2025-09" db="UniProtKB">
        <authorList>
            <consortium name="Ensembl"/>
        </authorList>
    </citation>
    <scope>IDENTIFICATION</scope>
</reference>
<dbReference type="SMART" id="SM00726">
    <property type="entry name" value="UIM"/>
    <property type="match status" value="2"/>
</dbReference>
<dbReference type="GO" id="GO:0070628">
    <property type="term" value="F:proteasome binding"/>
    <property type="evidence" value="ECO:0007669"/>
    <property type="project" value="TreeGrafter"/>
</dbReference>
<dbReference type="InterPro" id="IPR038765">
    <property type="entry name" value="Papain-like_cys_pep_sf"/>
</dbReference>
<evidence type="ECO:0000256" key="5">
    <source>
        <dbReference type="ARBA" id="ARBA00022553"/>
    </source>
</evidence>
<dbReference type="EC" id="3.4.19.12" evidence="3"/>
<feature type="domain" description="USP" evidence="12">
    <location>
        <begin position="178"/>
        <end position="459"/>
    </location>
</feature>
<dbReference type="PANTHER" id="PTHR43982:SF1">
    <property type="entry name" value="UBIQUITIN CARBOXYL-TERMINAL HYDROLASE 14"/>
    <property type="match status" value="1"/>
</dbReference>
<dbReference type="InterPro" id="IPR054108">
    <property type="entry name" value="USP25/28_UIM"/>
</dbReference>
<dbReference type="FunFam" id="1.10.8.10:FF:000023">
    <property type="entry name" value="Putative ubiquitin carboxyl-terminal hydrolase 25"/>
    <property type="match status" value="1"/>
</dbReference>
<keyword evidence="7" id="KW-0833">Ubl conjugation pathway</keyword>
<keyword evidence="8" id="KW-0378">Hydrolase</keyword>
<sequence length="459" mass="52934">MSRRRHLWAESNGEERVVPQNSCEHQQTFLNQLREITGINDIQVLQQALKDSNGNLELAVAFLTAKNAKVPQQEEATYYQTALPGSDRYISVGSQADSNVIDLTGDDKDDLQRAIALSLEESNRAFRETGITDEEQAISRVLEASIAENKASLKRTHPEVWSDSPNPYDRKRQDNCPVGLKNVGNTCWFSAVIQSLFNLLEFRRLVLNFNAPANAQDLPRNQKEHRNLPFMRELRYLFALLVGSKRKYVDPSRAVEILKDAFKSNDSQQRWHQDYRNFRETTMFLMVGLEFFQKKSYMEALLYLIYAYQNNKELLSKGPYRGHDEELISHYRRECLLKLNEHAAALFESGDDQEVNNGLIIMNELIVPCLPLLLVDEMEEKDIVAVEDMRNRWCSYLGQEMEPNLQEKLTDFLPKLLDCSTEIKGFNDPPKLPSFSTHELCERYARIMLSLSRTPADGR</sequence>
<dbReference type="Proteomes" id="UP000694420">
    <property type="component" value="Unplaced"/>
</dbReference>
<dbReference type="GO" id="GO:0005634">
    <property type="term" value="C:nucleus"/>
    <property type="evidence" value="ECO:0007669"/>
    <property type="project" value="UniProtKB-SubCell"/>
</dbReference>
<evidence type="ECO:0000256" key="3">
    <source>
        <dbReference type="ARBA" id="ARBA00012759"/>
    </source>
</evidence>
<keyword evidence="5" id="KW-0597">Phosphoprotein</keyword>
<dbReference type="SUPFAM" id="SSF54001">
    <property type="entry name" value="Cysteine proteinases"/>
    <property type="match status" value="1"/>
</dbReference>
<protein>
    <recommendedName>
        <fullName evidence="3">ubiquitinyl hydrolase 1</fullName>
        <ecNumber evidence="3">3.4.19.12</ecNumber>
    </recommendedName>
</protein>
<evidence type="ECO:0000256" key="4">
    <source>
        <dbReference type="ARBA" id="ARBA00022499"/>
    </source>
</evidence>
<dbReference type="Pfam" id="PF00443">
    <property type="entry name" value="UCH"/>
    <property type="match status" value="1"/>
</dbReference>
<dbReference type="Gene3D" id="6.10.250.1720">
    <property type="match status" value="1"/>
</dbReference>
<dbReference type="InterPro" id="IPR009060">
    <property type="entry name" value="UBA-like_sf"/>
</dbReference>
<dbReference type="PROSITE" id="PS50330">
    <property type="entry name" value="UIM"/>
    <property type="match status" value="1"/>
</dbReference>
<dbReference type="InterPro" id="IPR028889">
    <property type="entry name" value="USP"/>
</dbReference>
<keyword evidence="4" id="KW-1017">Isopeptide bond</keyword>
<evidence type="ECO:0000256" key="9">
    <source>
        <dbReference type="ARBA" id="ARBA00022807"/>
    </source>
</evidence>
<keyword evidence="11" id="KW-0539">Nucleus</keyword>
<accession>A0A8C6YPL0</accession>
<keyword evidence="14" id="KW-1185">Reference proteome</keyword>
<dbReference type="Gene3D" id="3.90.70.10">
    <property type="entry name" value="Cysteine proteinases"/>
    <property type="match status" value="1"/>
</dbReference>
<evidence type="ECO:0000256" key="11">
    <source>
        <dbReference type="ARBA" id="ARBA00023242"/>
    </source>
</evidence>
<evidence type="ECO:0000256" key="1">
    <source>
        <dbReference type="ARBA" id="ARBA00000707"/>
    </source>
</evidence>
<proteinExistence type="predicted"/>
<evidence type="ECO:0000256" key="2">
    <source>
        <dbReference type="ARBA" id="ARBA00004123"/>
    </source>
</evidence>
<comment type="subcellular location">
    <subcellularLocation>
        <location evidence="2">Nucleus</location>
    </subcellularLocation>
</comment>
<dbReference type="InterPro" id="IPR001394">
    <property type="entry name" value="Peptidase_C19_UCH"/>
</dbReference>
<reference evidence="13" key="1">
    <citation type="submission" date="2025-08" db="UniProtKB">
        <authorList>
            <consortium name="Ensembl"/>
        </authorList>
    </citation>
    <scope>IDENTIFICATION</scope>
</reference>
<dbReference type="GO" id="GO:0004843">
    <property type="term" value="F:cysteine-type deubiquitinase activity"/>
    <property type="evidence" value="ECO:0007669"/>
    <property type="project" value="UniProtKB-EC"/>
</dbReference>
<evidence type="ECO:0000256" key="7">
    <source>
        <dbReference type="ARBA" id="ARBA00022786"/>
    </source>
</evidence>
<evidence type="ECO:0000313" key="13">
    <source>
        <dbReference type="Ensembl" id="ENSNPEP00000001519.1"/>
    </source>
</evidence>
<dbReference type="GO" id="GO:0043161">
    <property type="term" value="P:proteasome-mediated ubiquitin-dependent protein catabolic process"/>
    <property type="evidence" value="ECO:0007669"/>
    <property type="project" value="InterPro"/>
</dbReference>
<dbReference type="InterPro" id="IPR054109">
    <property type="entry name" value="UBA_8"/>
</dbReference>
<dbReference type="Pfam" id="PF21909">
    <property type="entry name" value="USP_UIM_N"/>
    <property type="match status" value="1"/>
</dbReference>
<dbReference type="GO" id="GO:0061136">
    <property type="term" value="P:regulation of proteasomal protein catabolic process"/>
    <property type="evidence" value="ECO:0007669"/>
    <property type="project" value="TreeGrafter"/>
</dbReference>
<dbReference type="SUPFAM" id="SSF46934">
    <property type="entry name" value="UBA-like"/>
    <property type="match status" value="1"/>
</dbReference>
<dbReference type="Gene3D" id="1.10.8.10">
    <property type="entry name" value="DNA helicase RuvA subunit, C-terminal domain"/>
    <property type="match status" value="1"/>
</dbReference>
<dbReference type="Pfam" id="PF22566">
    <property type="entry name" value="UBA_8"/>
    <property type="match status" value="1"/>
</dbReference>
<dbReference type="GO" id="GO:0016579">
    <property type="term" value="P:protein deubiquitination"/>
    <property type="evidence" value="ECO:0007669"/>
    <property type="project" value="InterPro"/>
</dbReference>
<dbReference type="PANTHER" id="PTHR43982">
    <property type="entry name" value="UBIQUITIN CARBOXYL-TERMINAL HYDROLASE"/>
    <property type="match status" value="1"/>
</dbReference>
<evidence type="ECO:0000256" key="6">
    <source>
        <dbReference type="ARBA" id="ARBA00022670"/>
    </source>
</evidence>
<dbReference type="PROSITE" id="PS50235">
    <property type="entry name" value="USP_3"/>
    <property type="match status" value="1"/>
</dbReference>
<organism evidence="13 14">
    <name type="scientific">Nothoprocta perdicaria</name>
    <name type="common">Chilean tinamou</name>
    <name type="synonym">Crypturus perdicarius</name>
    <dbReference type="NCBI Taxonomy" id="30464"/>
    <lineage>
        <taxon>Eukaryota</taxon>
        <taxon>Metazoa</taxon>
        <taxon>Chordata</taxon>
        <taxon>Craniata</taxon>
        <taxon>Vertebrata</taxon>
        <taxon>Euteleostomi</taxon>
        <taxon>Archelosauria</taxon>
        <taxon>Archosauria</taxon>
        <taxon>Dinosauria</taxon>
        <taxon>Saurischia</taxon>
        <taxon>Theropoda</taxon>
        <taxon>Coelurosauria</taxon>
        <taxon>Aves</taxon>
        <taxon>Palaeognathae</taxon>
        <taxon>Tinamiformes</taxon>
        <taxon>Tinamidae</taxon>
        <taxon>Nothoprocta</taxon>
    </lineage>
</organism>
<name>A0A8C6YPL0_NOTPE</name>
<evidence type="ECO:0000259" key="12">
    <source>
        <dbReference type="PROSITE" id="PS50235"/>
    </source>
</evidence>
<evidence type="ECO:0000256" key="10">
    <source>
        <dbReference type="ARBA" id="ARBA00022843"/>
    </source>
</evidence>
<dbReference type="InterPro" id="IPR003903">
    <property type="entry name" value="UIM_dom"/>
</dbReference>
<dbReference type="Ensembl" id="ENSNPET00000001545.1">
    <property type="protein sequence ID" value="ENSNPEP00000001519.1"/>
    <property type="gene ID" value="ENSNPEG00000001180.1"/>
</dbReference>
<keyword evidence="10" id="KW-0832">Ubl conjugation</keyword>
<keyword evidence="9" id="KW-0788">Thiol protease</keyword>
<dbReference type="AlphaFoldDB" id="A0A8C6YPL0"/>
<comment type="catalytic activity">
    <reaction evidence="1">
        <text>Thiol-dependent hydrolysis of ester, thioester, amide, peptide and isopeptide bonds formed by the C-terminal Gly of ubiquitin (a 76-residue protein attached to proteins as an intracellular targeting signal).</text>
        <dbReference type="EC" id="3.4.19.12"/>
    </reaction>
</comment>
<evidence type="ECO:0000256" key="8">
    <source>
        <dbReference type="ARBA" id="ARBA00022801"/>
    </source>
</evidence>
<dbReference type="InterPro" id="IPR044635">
    <property type="entry name" value="UBP14-like"/>
</dbReference>
<dbReference type="InterPro" id="IPR018200">
    <property type="entry name" value="USP_CS"/>
</dbReference>
<dbReference type="PROSITE" id="PS00972">
    <property type="entry name" value="USP_1"/>
    <property type="match status" value="1"/>
</dbReference>
<keyword evidence="6" id="KW-0645">Protease</keyword>